<sequence>MPLNSPSKMNRAPRLRGKYCGPFVTELPATNNGKEAKPPICNAMAAMPECTGAIPPTPTPMVLPDLAFAVQCATASPEKGRKHASPPPAITRL</sequence>
<gene>
    <name evidence="1" type="ORF">CSC3H3_14850</name>
</gene>
<keyword evidence="2" id="KW-1185">Reference proteome</keyword>
<dbReference type="EMBL" id="CP024199">
    <property type="protein sequence ID" value="AUG53847.1"/>
    <property type="molecule type" value="Genomic_DNA"/>
</dbReference>
<accession>A0ABN5FGI8</accession>
<evidence type="ECO:0000313" key="1">
    <source>
        <dbReference type="EMBL" id="AUG53847.1"/>
    </source>
</evidence>
<reference evidence="1 2" key="1">
    <citation type="submission" date="2017-10" db="EMBL/GenBank/DDBJ databases">
        <title>Biodiversity and function of Thalassospira species in the particle-attached aromatic-hydrocarbon-degrading consortia from the surface seawater of the China South Sea.</title>
        <authorList>
            <person name="Dong C."/>
            <person name="Liu R."/>
            <person name="Shao Z."/>
        </authorList>
    </citation>
    <scope>NUCLEOTIDE SEQUENCE [LARGE SCALE GENOMIC DNA]</scope>
    <source>
        <strain evidence="1 2">CSC3H3</strain>
    </source>
</reference>
<evidence type="ECO:0000313" key="2">
    <source>
        <dbReference type="Proteomes" id="UP000233458"/>
    </source>
</evidence>
<dbReference type="Proteomes" id="UP000233458">
    <property type="component" value="Chromosome"/>
</dbReference>
<protein>
    <submittedName>
        <fullName evidence="1">Uncharacterized protein</fullName>
    </submittedName>
</protein>
<proteinExistence type="predicted"/>
<name>A0ABN5FGI8_9PROT</name>
<organism evidence="1 2">
    <name type="scientific">Thalassospira marina</name>
    <dbReference type="NCBI Taxonomy" id="2048283"/>
    <lineage>
        <taxon>Bacteria</taxon>
        <taxon>Pseudomonadati</taxon>
        <taxon>Pseudomonadota</taxon>
        <taxon>Alphaproteobacteria</taxon>
        <taxon>Rhodospirillales</taxon>
        <taxon>Thalassospiraceae</taxon>
        <taxon>Thalassospira</taxon>
    </lineage>
</organism>